<evidence type="ECO:0000256" key="4">
    <source>
        <dbReference type="ARBA" id="ARBA00023163"/>
    </source>
</evidence>
<feature type="region of interest" description="Disordered" evidence="6">
    <location>
        <begin position="102"/>
        <end position="121"/>
    </location>
</feature>
<keyword evidence="3" id="KW-0805">Transcription regulation</keyword>
<keyword evidence="9" id="KW-1185">Reference proteome</keyword>
<comment type="subunit">
    <text evidence="1">Self-associates forming complexes of several hundred monomers.</text>
</comment>
<dbReference type="PANTHER" id="PTHR21411">
    <property type="entry name" value="APONTIC"/>
    <property type="match status" value="1"/>
</dbReference>
<dbReference type="AlphaFoldDB" id="A0A5E4QQL5"/>
<evidence type="ECO:0000256" key="1">
    <source>
        <dbReference type="ARBA" id="ARBA00011764"/>
    </source>
</evidence>
<comment type="function">
    <text evidence="5">Involved in transvection phenomena (= synapsis-dependent gene expression), where the synaptic pairing of chromosomes carrying genes with which zeste interacts influences the expression of these genes. Zeste binds to DNA and stimulates transcription from a nearby promoter.</text>
</comment>
<dbReference type="PANTHER" id="PTHR21411:SF0">
    <property type="entry name" value="REGULATORY PROTEIN ZESTE"/>
    <property type="match status" value="1"/>
</dbReference>
<name>A0A5E4QQL5_9NEOP</name>
<feature type="domain" description="Myb/SANT-like DNA-binding" evidence="7">
    <location>
        <begin position="28"/>
        <end position="105"/>
    </location>
</feature>
<evidence type="ECO:0000256" key="5">
    <source>
        <dbReference type="ARBA" id="ARBA00025466"/>
    </source>
</evidence>
<organism evidence="8 9">
    <name type="scientific">Leptidea sinapis</name>
    <dbReference type="NCBI Taxonomy" id="189913"/>
    <lineage>
        <taxon>Eukaryota</taxon>
        <taxon>Metazoa</taxon>
        <taxon>Ecdysozoa</taxon>
        <taxon>Arthropoda</taxon>
        <taxon>Hexapoda</taxon>
        <taxon>Insecta</taxon>
        <taxon>Pterygota</taxon>
        <taxon>Neoptera</taxon>
        <taxon>Endopterygota</taxon>
        <taxon>Lepidoptera</taxon>
        <taxon>Glossata</taxon>
        <taxon>Ditrysia</taxon>
        <taxon>Papilionoidea</taxon>
        <taxon>Pieridae</taxon>
        <taxon>Dismorphiinae</taxon>
        <taxon>Leptidea</taxon>
    </lineage>
</organism>
<dbReference type="EMBL" id="FZQP02004000">
    <property type="protein sequence ID" value="VVC99175.1"/>
    <property type="molecule type" value="Genomic_DNA"/>
</dbReference>
<gene>
    <name evidence="8" type="ORF">LSINAPIS_LOCUS10104</name>
</gene>
<evidence type="ECO:0000259" key="7">
    <source>
        <dbReference type="Pfam" id="PF13873"/>
    </source>
</evidence>
<evidence type="ECO:0000313" key="8">
    <source>
        <dbReference type="EMBL" id="VVC99175.1"/>
    </source>
</evidence>
<dbReference type="InterPro" id="IPR028002">
    <property type="entry name" value="Myb_DNA-bind_5"/>
</dbReference>
<evidence type="ECO:0000256" key="3">
    <source>
        <dbReference type="ARBA" id="ARBA00023015"/>
    </source>
</evidence>
<reference evidence="8 9" key="1">
    <citation type="submission" date="2017-07" db="EMBL/GenBank/DDBJ databases">
        <authorList>
            <person name="Talla V."/>
            <person name="Backstrom N."/>
        </authorList>
    </citation>
    <scope>NUCLEOTIDE SEQUENCE [LARGE SCALE GENOMIC DNA]</scope>
</reference>
<dbReference type="Proteomes" id="UP000324832">
    <property type="component" value="Unassembled WGS sequence"/>
</dbReference>
<sequence length="226" mass="26149">MCTEYLPYIETESSVGGKYRVQSKKRQRSENWLEEDKNLLKELVRERVSAIENKNTDTNSNTIKVAAWNNLRDSFNCVCKGAQRTVAQLKAQWGLIKINAKRKKAEESNGTHETGGGPPPIICWLPGEIPSDSNDYDSDRINQIKVEELSEPPLPVVSEHQQAKKTNKYKRKVCRKTPAEQIAAVEIECRRQLHSIQMENERQRSKNLKLKEILIKKRIKFLYRNN</sequence>
<dbReference type="Pfam" id="PF13873">
    <property type="entry name" value="Myb_DNA-bind_5"/>
    <property type="match status" value="1"/>
</dbReference>
<proteinExistence type="predicted"/>
<evidence type="ECO:0000256" key="2">
    <source>
        <dbReference type="ARBA" id="ARBA00016807"/>
    </source>
</evidence>
<evidence type="ECO:0000256" key="6">
    <source>
        <dbReference type="SAM" id="MobiDB-lite"/>
    </source>
</evidence>
<protein>
    <recommendedName>
        <fullName evidence="2">Regulatory protein zeste</fullName>
    </recommendedName>
</protein>
<evidence type="ECO:0000313" key="9">
    <source>
        <dbReference type="Proteomes" id="UP000324832"/>
    </source>
</evidence>
<accession>A0A5E4QQL5</accession>
<keyword evidence="4" id="KW-0804">Transcription</keyword>